<dbReference type="EMBL" id="CAXLJM020000146">
    <property type="protein sequence ID" value="CAL8141461.1"/>
    <property type="molecule type" value="Genomic_DNA"/>
</dbReference>
<accession>A0ABP1S1M8</accession>
<comment type="caution">
    <text evidence="1">The sequence shown here is derived from an EMBL/GenBank/DDBJ whole genome shotgun (WGS) entry which is preliminary data.</text>
</comment>
<sequence>MEEMHGGFVKFPLLQPENINAVDFLLVEQPTTTRTNPGRTFLYTFVVLSHQRCQLIQLQLPQFLYVWKFSSSRYRILLNDKEDIPPRSILIHVDVHNIVASKASFLLIKPY</sequence>
<name>A0ABP1S1M8_9HEXA</name>
<organism evidence="1 2">
    <name type="scientific">Orchesella dallaii</name>
    <dbReference type="NCBI Taxonomy" id="48710"/>
    <lineage>
        <taxon>Eukaryota</taxon>
        <taxon>Metazoa</taxon>
        <taxon>Ecdysozoa</taxon>
        <taxon>Arthropoda</taxon>
        <taxon>Hexapoda</taxon>
        <taxon>Collembola</taxon>
        <taxon>Entomobryomorpha</taxon>
        <taxon>Entomobryoidea</taxon>
        <taxon>Orchesellidae</taxon>
        <taxon>Orchesellinae</taxon>
        <taxon>Orchesella</taxon>
    </lineage>
</organism>
<keyword evidence="2" id="KW-1185">Reference proteome</keyword>
<reference evidence="1 2" key="1">
    <citation type="submission" date="2024-08" db="EMBL/GenBank/DDBJ databases">
        <authorList>
            <person name="Cucini C."/>
            <person name="Frati F."/>
        </authorList>
    </citation>
    <scope>NUCLEOTIDE SEQUENCE [LARGE SCALE GENOMIC DNA]</scope>
</reference>
<evidence type="ECO:0000313" key="1">
    <source>
        <dbReference type="EMBL" id="CAL8141461.1"/>
    </source>
</evidence>
<protein>
    <submittedName>
        <fullName evidence="1">Uncharacterized protein</fullName>
    </submittedName>
</protein>
<dbReference type="Proteomes" id="UP001642540">
    <property type="component" value="Unassembled WGS sequence"/>
</dbReference>
<gene>
    <name evidence="1" type="ORF">ODALV1_LOCUS28727</name>
</gene>
<proteinExistence type="predicted"/>
<evidence type="ECO:0000313" key="2">
    <source>
        <dbReference type="Proteomes" id="UP001642540"/>
    </source>
</evidence>